<dbReference type="Gene3D" id="3.10.20.90">
    <property type="entry name" value="Phosphatidylinositol 3-kinase Catalytic Subunit, Chain A, domain 1"/>
    <property type="match status" value="1"/>
</dbReference>
<dbReference type="Proteomes" id="UP000887577">
    <property type="component" value="Unplaced"/>
</dbReference>
<dbReference type="PANTHER" id="PTHR23322">
    <property type="entry name" value="FAS-ASSOCIATED PROTEIN"/>
    <property type="match status" value="1"/>
</dbReference>
<evidence type="ECO:0000313" key="3">
    <source>
        <dbReference type="Proteomes" id="UP000887577"/>
    </source>
</evidence>
<dbReference type="GO" id="GO:0005783">
    <property type="term" value="C:endoplasmic reticulum"/>
    <property type="evidence" value="ECO:0007669"/>
    <property type="project" value="TreeGrafter"/>
</dbReference>
<feature type="region of interest" description="Disordered" evidence="1">
    <location>
        <begin position="1"/>
        <end position="39"/>
    </location>
</feature>
<keyword evidence="3" id="KW-1185">Reference proteome</keyword>
<dbReference type="Pfam" id="PF00789">
    <property type="entry name" value="UBX"/>
    <property type="match status" value="1"/>
</dbReference>
<feature type="compositionally biased region" description="Basic and acidic residues" evidence="1">
    <location>
        <begin position="1"/>
        <end position="15"/>
    </location>
</feature>
<accession>A0A914Z103</accession>
<dbReference type="SUPFAM" id="SSF52833">
    <property type="entry name" value="Thioredoxin-like"/>
    <property type="match status" value="1"/>
</dbReference>
<dbReference type="Gene3D" id="3.40.30.10">
    <property type="entry name" value="Glutaredoxin"/>
    <property type="match status" value="1"/>
</dbReference>
<dbReference type="PROSITE" id="PS50033">
    <property type="entry name" value="UBX"/>
    <property type="match status" value="1"/>
</dbReference>
<dbReference type="InterPro" id="IPR049483">
    <property type="entry name" value="FAF1_2-like_UAS"/>
</dbReference>
<dbReference type="SUPFAM" id="SSF54236">
    <property type="entry name" value="Ubiquitin-like"/>
    <property type="match status" value="1"/>
</dbReference>
<evidence type="ECO:0000313" key="4">
    <source>
        <dbReference type="WBParaSite" id="PSU_v2.g5806.t1"/>
    </source>
</evidence>
<proteinExistence type="predicted"/>
<dbReference type="Pfam" id="PF21021">
    <property type="entry name" value="FAF1"/>
    <property type="match status" value="1"/>
</dbReference>
<dbReference type="InterPro" id="IPR006577">
    <property type="entry name" value="UAS"/>
</dbReference>
<dbReference type="InterPro" id="IPR001012">
    <property type="entry name" value="UBX_dom"/>
</dbReference>
<evidence type="ECO:0000256" key="1">
    <source>
        <dbReference type="SAM" id="MobiDB-lite"/>
    </source>
</evidence>
<dbReference type="AlphaFoldDB" id="A0A914Z103"/>
<dbReference type="WBParaSite" id="PSU_v2.g5806.t1">
    <property type="protein sequence ID" value="PSU_v2.g5806.t1"/>
    <property type="gene ID" value="PSU_v2.g5806"/>
</dbReference>
<sequence>MDPDHEHVDDNEHVDQNMFDDDYEADDDDENDLDSTSDGFAEVTVNNDRLPLVPSEFSTLDEALQNFVAVFESRYGPLHPFCYLSTLQESITEAFDAPGRDLNERKPVAIYLHNDTSVACNIFAQQVMCSETISPLLKAQFITWGWDVTYPENRTRFLDWLEMLNLNDVAQTVRHIRRENYPILLVLIKDRGTVIPVTYASGHDSPDVVLEKLMQGLDMFLAVKNRALGEERARVEREDLRAKQVAELEESKAVDKAKQEERERAAREEREAAEALEREKEEAIARQEKLKATLPSEPDATEKDIITIRLRFPTGDQHIRRFRMNESVKWLVAYSESLGFDMKTYRLFTSDVPKKDVATLDNNKSFRELKWPPREQITIDEK</sequence>
<name>A0A914Z103_9BILA</name>
<feature type="region of interest" description="Disordered" evidence="1">
    <location>
        <begin position="251"/>
        <end position="298"/>
    </location>
</feature>
<feature type="compositionally biased region" description="Basic and acidic residues" evidence="1">
    <location>
        <begin position="251"/>
        <end position="291"/>
    </location>
</feature>
<dbReference type="InterPro" id="IPR029071">
    <property type="entry name" value="Ubiquitin-like_domsf"/>
</dbReference>
<dbReference type="PANTHER" id="PTHR23322:SF96">
    <property type="entry name" value="FAS-ASSOCIATED FACTOR 1"/>
    <property type="match status" value="1"/>
</dbReference>
<dbReference type="InterPro" id="IPR050730">
    <property type="entry name" value="UBX_domain-protein"/>
</dbReference>
<dbReference type="SMART" id="SM00594">
    <property type="entry name" value="UAS"/>
    <property type="match status" value="1"/>
</dbReference>
<feature type="domain" description="UBX" evidence="2">
    <location>
        <begin position="301"/>
        <end position="379"/>
    </location>
</feature>
<dbReference type="GO" id="GO:0005634">
    <property type="term" value="C:nucleus"/>
    <property type="evidence" value="ECO:0007669"/>
    <property type="project" value="TreeGrafter"/>
</dbReference>
<protein>
    <submittedName>
        <fullName evidence="4">UBX domain-containing protein</fullName>
    </submittedName>
</protein>
<feature type="compositionally biased region" description="Acidic residues" evidence="1">
    <location>
        <begin position="18"/>
        <end position="35"/>
    </location>
</feature>
<dbReference type="GO" id="GO:0036503">
    <property type="term" value="P:ERAD pathway"/>
    <property type="evidence" value="ECO:0007669"/>
    <property type="project" value="TreeGrafter"/>
</dbReference>
<dbReference type="InterPro" id="IPR036249">
    <property type="entry name" value="Thioredoxin-like_sf"/>
</dbReference>
<dbReference type="GO" id="GO:0043130">
    <property type="term" value="F:ubiquitin binding"/>
    <property type="evidence" value="ECO:0007669"/>
    <property type="project" value="TreeGrafter"/>
</dbReference>
<organism evidence="3 4">
    <name type="scientific">Panagrolaimus superbus</name>
    <dbReference type="NCBI Taxonomy" id="310955"/>
    <lineage>
        <taxon>Eukaryota</taxon>
        <taxon>Metazoa</taxon>
        <taxon>Ecdysozoa</taxon>
        <taxon>Nematoda</taxon>
        <taxon>Chromadorea</taxon>
        <taxon>Rhabditida</taxon>
        <taxon>Tylenchina</taxon>
        <taxon>Panagrolaimomorpha</taxon>
        <taxon>Panagrolaimoidea</taxon>
        <taxon>Panagrolaimidae</taxon>
        <taxon>Panagrolaimus</taxon>
    </lineage>
</organism>
<evidence type="ECO:0000259" key="2">
    <source>
        <dbReference type="PROSITE" id="PS50033"/>
    </source>
</evidence>
<reference evidence="4" key="1">
    <citation type="submission" date="2022-11" db="UniProtKB">
        <authorList>
            <consortium name="WormBaseParasite"/>
        </authorList>
    </citation>
    <scope>IDENTIFICATION</scope>
</reference>